<evidence type="ECO:0000313" key="17">
    <source>
        <dbReference type="Proteomes" id="UP000233343"/>
    </source>
</evidence>
<dbReference type="InterPro" id="IPR013783">
    <property type="entry name" value="Ig-like_fold"/>
</dbReference>
<evidence type="ECO:0000256" key="6">
    <source>
        <dbReference type="ARBA" id="ARBA00022801"/>
    </source>
</evidence>
<dbReference type="Pfam" id="PF02225">
    <property type="entry name" value="PA"/>
    <property type="match status" value="1"/>
</dbReference>
<proteinExistence type="inferred from homology"/>
<feature type="domain" description="C5a peptidase/Subtilisin-like protease SBT2-like Fn3-like" evidence="15">
    <location>
        <begin position="673"/>
        <end position="808"/>
    </location>
</feature>
<keyword evidence="17" id="KW-1185">Reference proteome</keyword>
<dbReference type="SUPFAM" id="SSF52025">
    <property type="entry name" value="PA domain"/>
    <property type="match status" value="1"/>
</dbReference>
<evidence type="ECO:0000256" key="12">
    <source>
        <dbReference type="SAM" id="SignalP"/>
    </source>
</evidence>
<sequence length="1314" mass="142761">MVRKSRILVVLIAFLLVFSSSVSAAVPNKVENTKAKENQTTLQKLEKSEVDKQYKNTDIVRVIVEMKSDPTILYAQKQKKMYKELPEAKKKQLTNEKLAEQQAVKNQVKKNKVKLVEHESFTTVVNGFSAEMMYGDIEKVKEIKNVSSVEVVNEYERPEEAPDMVYSKELVQAQEAWRDYGYKGNGMVVGVIDTGIDPGHQDMVLSDETEVDLTESKVDRIKRDSDLSGSYYTEKVPYAYNYMDENDIIQDVAPGANMHGMHVSGTVGANGNEDDGGIKGVAPEAQILGLKVFGNDPNFRSTYGDIYVKAIDDAIVLGADVLNMSLGSPASFVSPDSAEHKAVGRAVENGILMSISAGNSAHFGNGFANPTSENPDVGVVGAPGISYDSLQVASIENHFMDLDAVKVEFGGESSESPFLSAGSKHPNDVETKTFDVADGGLGYPEELSDVSGKYAMVQRGGLTFIEKAVNAQAAGAVGVIIYNNADGYVNMASDPSITIPQLFMLKNDGDKIVSAIRGGEKVTFTFEGEKTTAPNPEGGKMSDFTSWGVTPSLDFKPEITAPGGQIYSTLENGQYGMMSGTSMAAPHVAGGAALVLQRVDADFDLIGYDRVYTAKNIMMNTAQPVVDQGTVNSSLEWNLPYSPRRQGSGIMQLHSALSTPVVVTEVETDEAKVALKEVGNQFEFTLKAQNFSDEDVTYDAAANIQTDFAAYGELGWAVDELETQGLLNVNVTVDGQDSAEITVPAGGSVTFTVVADVSNAQVVDPSRTGDWTTPVDVDEVFPNGYFVEGYVTLTDSADTHPQLSVPYVGFKGNWDQAPILDGLKYDDDSFYGMAGAVYAENDSYNYLGYNPINGKFEADKIAISPNGDKVQEAFIPALTFLRNAKKVEFNIVDEDGKQLRKLRTENEVRKDYYDRGNGSYYKLNPSWKWDGKIKNKVAADGQYYFEIKSVIDFPDAEWQSVKIPVKIDTIAPEVAFDVVEDNTALSINAEDNEGGSGISYLDILIDGETVLDEPLAGDASEYAFGEELEVGSVVTVESYDFAGNKTAVEAEVTEVNHDKKAPEVYLDSPDALGTVNTNDVKFTGKVVDESDIDEFTIAGQDVELTYNEEKAEYTFDTTLHFEDGVPSFEVKAVDSAGNVSKFKRTIMVDATAPEVEVIGAPASEYIEHGADNPIVDVRVADNFDEIRFYLDGDELFFKEFQAPYEMRSFEHVIEEIELELKEGPNQFTFEATDLAGNKTVRTLDLFKLGEGETAPETGETPDGGKFNPNPVPEKPGKIIKPELPGGGGGIKAPAPSPTKPITTGNPGIGVKISL</sequence>
<feature type="domain" description="Peptidase S8/S53" evidence="13">
    <location>
        <begin position="184"/>
        <end position="629"/>
    </location>
</feature>
<keyword evidence="4 12" id="KW-0732">Signal</keyword>
<dbReference type="Gene3D" id="3.40.50.200">
    <property type="entry name" value="Peptidase S8/S53 domain"/>
    <property type="match status" value="1"/>
</dbReference>
<feature type="region of interest" description="Disordered" evidence="11">
    <location>
        <begin position="1251"/>
        <end position="1314"/>
    </location>
</feature>
<evidence type="ECO:0000256" key="1">
    <source>
        <dbReference type="ARBA" id="ARBA00011073"/>
    </source>
</evidence>
<evidence type="ECO:0000256" key="8">
    <source>
        <dbReference type="PIRSR" id="PIRSR615500-1"/>
    </source>
</evidence>
<dbReference type="InterPro" id="IPR036852">
    <property type="entry name" value="Peptidase_S8/S53_dom_sf"/>
</dbReference>
<dbReference type="InterPro" id="IPR046450">
    <property type="entry name" value="PA_dom_sf"/>
</dbReference>
<evidence type="ECO:0000259" key="15">
    <source>
        <dbReference type="Pfam" id="PF06280"/>
    </source>
</evidence>
<dbReference type="Pfam" id="PF06280">
    <property type="entry name" value="fn3_5"/>
    <property type="match status" value="1"/>
</dbReference>
<keyword evidence="7 9" id="KW-0720">Serine protease</keyword>
<dbReference type="PROSITE" id="PS51892">
    <property type="entry name" value="SUBTILASE"/>
    <property type="match status" value="1"/>
</dbReference>
<evidence type="ECO:0000256" key="5">
    <source>
        <dbReference type="ARBA" id="ARBA00022737"/>
    </source>
</evidence>
<reference evidence="16 17" key="1">
    <citation type="journal article" date="2010" name="Int. J. Syst. Evol. Microbiol.">
        <title>Bacillus horneckiae sp. nov., isolated from a spacecraft-assembly clean room.</title>
        <authorList>
            <person name="Vaishampayan P."/>
            <person name="Probst A."/>
            <person name="Krishnamurthi S."/>
            <person name="Ghosh S."/>
            <person name="Osman S."/>
            <person name="McDowall A."/>
            <person name="Ruckmani A."/>
            <person name="Mayilraj S."/>
            <person name="Venkateswaran K."/>
        </authorList>
    </citation>
    <scope>NUCLEOTIDE SEQUENCE [LARGE SCALE GENOMIC DNA]</scope>
    <source>
        <strain evidence="17">1PO1SC</strain>
    </source>
</reference>
<keyword evidence="6 9" id="KW-0378">Hydrolase</keyword>
<evidence type="ECO:0000256" key="7">
    <source>
        <dbReference type="ARBA" id="ARBA00022825"/>
    </source>
</evidence>
<feature type="chain" id="PRO_5014851763" evidence="12">
    <location>
        <begin position="25"/>
        <end position="1314"/>
    </location>
</feature>
<dbReference type="PROSITE" id="PS00136">
    <property type="entry name" value="SUBTILASE_ASP"/>
    <property type="match status" value="1"/>
</dbReference>
<evidence type="ECO:0000256" key="11">
    <source>
        <dbReference type="SAM" id="MobiDB-lite"/>
    </source>
</evidence>
<dbReference type="EMBL" id="PISD01000030">
    <property type="protein sequence ID" value="PKG28381.1"/>
    <property type="molecule type" value="Genomic_DNA"/>
</dbReference>
<dbReference type="Gene3D" id="2.60.40.1710">
    <property type="entry name" value="Subtilisin-like superfamily"/>
    <property type="match status" value="1"/>
</dbReference>
<dbReference type="GO" id="GO:0004252">
    <property type="term" value="F:serine-type endopeptidase activity"/>
    <property type="evidence" value="ECO:0007669"/>
    <property type="project" value="UniProtKB-UniRule"/>
</dbReference>
<accession>A0A2N0ZFU4</accession>
<feature type="signal peptide" evidence="12">
    <location>
        <begin position="1"/>
        <end position="24"/>
    </location>
</feature>
<keyword evidence="5" id="KW-0677">Repeat</keyword>
<dbReference type="PANTHER" id="PTHR43399">
    <property type="entry name" value="SUBTILISIN-RELATED"/>
    <property type="match status" value="1"/>
</dbReference>
<dbReference type="InterPro" id="IPR023828">
    <property type="entry name" value="Peptidase_S8_Ser-AS"/>
</dbReference>
<dbReference type="InterPro" id="IPR022398">
    <property type="entry name" value="Peptidase_S8_His-AS"/>
</dbReference>
<evidence type="ECO:0000256" key="2">
    <source>
        <dbReference type="ARBA" id="ARBA00022525"/>
    </source>
</evidence>
<evidence type="ECO:0000256" key="10">
    <source>
        <dbReference type="RuleBase" id="RU003355"/>
    </source>
</evidence>
<feature type="active site" description="Charge relay system" evidence="8 9">
    <location>
        <position position="259"/>
    </location>
</feature>
<gene>
    <name evidence="16" type="ORF">CWS20_14335</name>
</gene>
<dbReference type="InterPro" id="IPR051048">
    <property type="entry name" value="Peptidase_S8/S53_subtilisin"/>
</dbReference>
<dbReference type="InterPro" id="IPR023827">
    <property type="entry name" value="Peptidase_S8_Asp-AS"/>
</dbReference>
<evidence type="ECO:0000256" key="4">
    <source>
        <dbReference type="ARBA" id="ARBA00022729"/>
    </source>
</evidence>
<dbReference type="SUPFAM" id="SSF52743">
    <property type="entry name" value="Subtilisin-like"/>
    <property type="match status" value="1"/>
</dbReference>
<dbReference type="InterPro" id="IPR034216">
    <property type="entry name" value="C5a_Peptidase"/>
</dbReference>
<dbReference type="GO" id="GO:0016020">
    <property type="term" value="C:membrane"/>
    <property type="evidence" value="ECO:0007669"/>
    <property type="project" value="InterPro"/>
</dbReference>
<keyword evidence="3 9" id="KW-0645">Protease</keyword>
<dbReference type="PROSITE" id="PS00138">
    <property type="entry name" value="SUBTILASE_SER"/>
    <property type="match status" value="1"/>
</dbReference>
<comment type="caution">
    <text evidence="16">The sequence shown here is derived from an EMBL/GenBank/DDBJ whole genome shotgun (WGS) entry which is preliminary data.</text>
</comment>
<dbReference type="PANTHER" id="PTHR43399:SF4">
    <property type="entry name" value="CELL WALL-ASSOCIATED PROTEASE"/>
    <property type="match status" value="1"/>
</dbReference>
<evidence type="ECO:0000259" key="13">
    <source>
        <dbReference type="Pfam" id="PF00082"/>
    </source>
</evidence>
<evidence type="ECO:0000256" key="9">
    <source>
        <dbReference type="PROSITE-ProRule" id="PRU01240"/>
    </source>
</evidence>
<dbReference type="Proteomes" id="UP000233343">
    <property type="component" value="Unassembled WGS sequence"/>
</dbReference>
<protein>
    <submittedName>
        <fullName evidence="16">Lactocepin</fullName>
    </submittedName>
</protein>
<feature type="compositionally biased region" description="Low complexity" evidence="11">
    <location>
        <begin position="1251"/>
        <end position="1264"/>
    </location>
</feature>
<dbReference type="InterPro" id="IPR003137">
    <property type="entry name" value="PA_domain"/>
</dbReference>
<feature type="active site" description="Charge relay system" evidence="8 9">
    <location>
        <position position="193"/>
    </location>
</feature>
<keyword evidence="2" id="KW-0964">Secreted</keyword>
<feature type="domain" description="PA" evidence="14">
    <location>
        <begin position="443"/>
        <end position="512"/>
    </location>
</feature>
<evidence type="ECO:0000259" key="14">
    <source>
        <dbReference type="Pfam" id="PF02225"/>
    </source>
</evidence>
<feature type="active site" description="Charge relay system" evidence="8 9">
    <location>
        <position position="582"/>
    </location>
</feature>
<dbReference type="PROSITE" id="PS00137">
    <property type="entry name" value="SUBTILASE_HIS"/>
    <property type="match status" value="1"/>
</dbReference>
<dbReference type="Pfam" id="PF00082">
    <property type="entry name" value="Peptidase_S8"/>
    <property type="match status" value="1"/>
</dbReference>
<evidence type="ECO:0000313" key="16">
    <source>
        <dbReference type="EMBL" id="PKG28381.1"/>
    </source>
</evidence>
<dbReference type="Gene3D" id="3.50.30.30">
    <property type="match status" value="1"/>
</dbReference>
<dbReference type="Gene3D" id="2.60.40.10">
    <property type="entry name" value="Immunoglobulins"/>
    <property type="match status" value="1"/>
</dbReference>
<name>A0A2N0ZFU4_9BACI</name>
<dbReference type="InterPro" id="IPR015500">
    <property type="entry name" value="Peptidase_S8_subtilisin-rel"/>
</dbReference>
<dbReference type="InterPro" id="IPR010435">
    <property type="entry name" value="C5a/SBT2-like_Fn3"/>
</dbReference>
<dbReference type="RefSeq" id="WP_066189263.1">
    <property type="nucleotide sequence ID" value="NZ_JARMMB010000015.1"/>
</dbReference>
<dbReference type="CDD" id="cd02133">
    <property type="entry name" value="PA_C5a_like"/>
    <property type="match status" value="1"/>
</dbReference>
<dbReference type="InterPro" id="IPR000209">
    <property type="entry name" value="Peptidase_S8/S53_dom"/>
</dbReference>
<organism evidence="16 17">
    <name type="scientific">Cytobacillus horneckiae</name>
    <dbReference type="NCBI Taxonomy" id="549687"/>
    <lineage>
        <taxon>Bacteria</taxon>
        <taxon>Bacillati</taxon>
        <taxon>Bacillota</taxon>
        <taxon>Bacilli</taxon>
        <taxon>Bacillales</taxon>
        <taxon>Bacillaceae</taxon>
        <taxon>Cytobacillus</taxon>
    </lineage>
</organism>
<evidence type="ECO:0000256" key="3">
    <source>
        <dbReference type="ARBA" id="ARBA00022670"/>
    </source>
</evidence>
<dbReference type="PRINTS" id="PR00723">
    <property type="entry name" value="SUBTILISIN"/>
</dbReference>
<comment type="similarity">
    <text evidence="1 9 10">Belongs to the peptidase S8 family.</text>
</comment>
<dbReference type="CDD" id="cd07475">
    <property type="entry name" value="Peptidases_S8_C5a_Peptidase"/>
    <property type="match status" value="1"/>
</dbReference>
<dbReference type="GO" id="GO:0006508">
    <property type="term" value="P:proteolysis"/>
    <property type="evidence" value="ECO:0007669"/>
    <property type="project" value="UniProtKB-KW"/>
</dbReference>